<dbReference type="Proteomes" id="UP000050791">
    <property type="component" value="Unassembled WGS sequence"/>
</dbReference>
<evidence type="ECO:0000313" key="2">
    <source>
        <dbReference type="WBParaSite" id="SMTH1_14230.1"/>
    </source>
</evidence>
<accession>A0AA85AWE0</accession>
<proteinExistence type="predicted"/>
<sequence length="130" mass="14540">MNDSVTQNCFVSYLGTTGSSNSDGTAAESTIVDKNKSKISLLCKKLSFEIKYLLISYHLMNDSVTQNCFVSYLGTTGSSNSDGTITDEPYYMRTTTESPIIDRSKLEYIHNISICFIRQENDTDCQPIFN</sequence>
<name>A0AA85AWE0_9TREM</name>
<dbReference type="AlphaFoldDB" id="A0AA85AWE0"/>
<organism evidence="1 2">
    <name type="scientific">Schistosoma mattheei</name>
    <dbReference type="NCBI Taxonomy" id="31246"/>
    <lineage>
        <taxon>Eukaryota</taxon>
        <taxon>Metazoa</taxon>
        <taxon>Spiralia</taxon>
        <taxon>Lophotrochozoa</taxon>
        <taxon>Platyhelminthes</taxon>
        <taxon>Trematoda</taxon>
        <taxon>Digenea</taxon>
        <taxon>Strigeidida</taxon>
        <taxon>Schistosomatoidea</taxon>
        <taxon>Schistosomatidae</taxon>
        <taxon>Schistosoma</taxon>
    </lineage>
</organism>
<evidence type="ECO:0000313" key="1">
    <source>
        <dbReference type="Proteomes" id="UP000050791"/>
    </source>
</evidence>
<reference evidence="2" key="1">
    <citation type="submission" date="2023-11" db="UniProtKB">
        <authorList>
            <consortium name="WormBaseParasite"/>
        </authorList>
    </citation>
    <scope>IDENTIFICATION</scope>
</reference>
<dbReference type="WBParaSite" id="SMTH1_14230.1">
    <property type="protein sequence ID" value="SMTH1_14230.1"/>
    <property type="gene ID" value="SMTH1_14230"/>
</dbReference>
<protein>
    <submittedName>
        <fullName evidence="2">Uncharacterized protein</fullName>
    </submittedName>
</protein>